<dbReference type="RefSeq" id="WP_345521154.1">
    <property type="nucleotide sequence ID" value="NZ_BAABKM010000002.1"/>
</dbReference>
<organism evidence="2 3">
    <name type="scientific">Nocardioides conyzicola</name>
    <dbReference type="NCBI Taxonomy" id="1651781"/>
    <lineage>
        <taxon>Bacteria</taxon>
        <taxon>Bacillati</taxon>
        <taxon>Actinomycetota</taxon>
        <taxon>Actinomycetes</taxon>
        <taxon>Propionibacteriales</taxon>
        <taxon>Nocardioidaceae</taxon>
        <taxon>Nocardioides</taxon>
    </lineage>
</organism>
<evidence type="ECO:0000313" key="2">
    <source>
        <dbReference type="EMBL" id="GAA4703024.1"/>
    </source>
</evidence>
<dbReference type="PANTHER" id="PTHR47199">
    <property type="entry name" value="PHOTOSYSTEM II STABILITY/ASSEMBLY FACTOR HCF136, CHLOROPLASTIC"/>
    <property type="match status" value="1"/>
</dbReference>
<dbReference type="EMBL" id="BAABKM010000002">
    <property type="protein sequence ID" value="GAA4703024.1"/>
    <property type="molecule type" value="Genomic_DNA"/>
</dbReference>
<reference evidence="3" key="1">
    <citation type="journal article" date="2019" name="Int. J. Syst. Evol. Microbiol.">
        <title>The Global Catalogue of Microorganisms (GCM) 10K type strain sequencing project: providing services to taxonomists for standard genome sequencing and annotation.</title>
        <authorList>
            <consortium name="The Broad Institute Genomics Platform"/>
            <consortium name="The Broad Institute Genome Sequencing Center for Infectious Disease"/>
            <person name="Wu L."/>
            <person name="Ma J."/>
        </authorList>
    </citation>
    <scope>NUCLEOTIDE SEQUENCE [LARGE SCALE GENOMIC DNA]</scope>
    <source>
        <strain evidence="3">JCM 18531</strain>
    </source>
</reference>
<sequence>MRLLGTLALSTLLLGSAVATPAYAGGQHPPGHGHGHHHAVAWDETVIDADQSFRGLDAVDRRTAWVAGGSATEGAPGRVFRTTDGGRSWDDVSPPGTEGLLFRDVEARSAREAVVLAIGPGDASRIYRTTDGGASWTAAFVNDDPAAFYDCLAFYPGGKRGLALSDPVDGKFRILSTQDSGRTWAVLPDAGMPDTSTEFGFAASGDCLVTAGRTAYFGSGGGASRVFRSDDHGLTWTATDSTIPAGDAAGVFGLAFRTPQQGIAVGGDFAAPADGVDAVAVTRHGRSWRNAGDLAHLGEDVAYLKGRGDRLVVTGESGDVKGTSVSTDGGRSWTQVSTNGYHALDCTRDGACWAAGGSGRVARLAR</sequence>
<dbReference type="Proteomes" id="UP001499974">
    <property type="component" value="Unassembled WGS sequence"/>
</dbReference>
<gene>
    <name evidence="2" type="ORF">GCM10023349_20470</name>
</gene>
<feature type="signal peptide" evidence="1">
    <location>
        <begin position="1"/>
        <end position="24"/>
    </location>
</feature>
<dbReference type="PANTHER" id="PTHR47199:SF2">
    <property type="entry name" value="PHOTOSYSTEM II STABILITY_ASSEMBLY FACTOR HCF136, CHLOROPLASTIC"/>
    <property type="match status" value="1"/>
</dbReference>
<name>A0ABP8XAE8_9ACTN</name>
<proteinExistence type="predicted"/>
<dbReference type="Gene3D" id="2.130.10.10">
    <property type="entry name" value="YVTN repeat-like/Quinoprotein amine dehydrogenase"/>
    <property type="match status" value="2"/>
</dbReference>
<accession>A0ABP8XAE8</accession>
<keyword evidence="3" id="KW-1185">Reference proteome</keyword>
<feature type="chain" id="PRO_5047050070" evidence="1">
    <location>
        <begin position="25"/>
        <end position="366"/>
    </location>
</feature>
<comment type="caution">
    <text evidence="2">The sequence shown here is derived from an EMBL/GenBank/DDBJ whole genome shotgun (WGS) entry which is preliminary data.</text>
</comment>
<dbReference type="CDD" id="cd15482">
    <property type="entry name" value="Sialidase_non-viral"/>
    <property type="match status" value="1"/>
</dbReference>
<dbReference type="InterPro" id="IPR015943">
    <property type="entry name" value="WD40/YVTN_repeat-like_dom_sf"/>
</dbReference>
<evidence type="ECO:0000256" key="1">
    <source>
        <dbReference type="SAM" id="SignalP"/>
    </source>
</evidence>
<keyword evidence="1" id="KW-0732">Signal</keyword>
<dbReference type="SUPFAM" id="SSF110296">
    <property type="entry name" value="Oligoxyloglucan reducing end-specific cellobiohydrolase"/>
    <property type="match status" value="1"/>
</dbReference>
<evidence type="ECO:0000313" key="3">
    <source>
        <dbReference type="Proteomes" id="UP001499974"/>
    </source>
</evidence>
<protein>
    <submittedName>
        <fullName evidence="2">Oxidoreductase</fullName>
    </submittedName>
</protein>